<dbReference type="EMBL" id="KN831962">
    <property type="protein sequence ID" value="KIO06661.1"/>
    <property type="molecule type" value="Genomic_DNA"/>
</dbReference>
<sequence length="53" mass="5848">MTTIAWQGGQQQHDNDANDDDSFPAPIPCPFTCLRPTIVLAFTPPNNFPVTFV</sequence>
<reference evidence="3" key="2">
    <citation type="submission" date="2015-01" db="EMBL/GenBank/DDBJ databases">
        <title>Evolutionary Origins and Diversification of the Mycorrhizal Mutualists.</title>
        <authorList>
            <consortium name="DOE Joint Genome Institute"/>
            <consortium name="Mycorrhizal Genomics Consortium"/>
            <person name="Kohler A."/>
            <person name="Kuo A."/>
            <person name="Nagy L.G."/>
            <person name="Floudas D."/>
            <person name="Copeland A."/>
            <person name="Barry K.W."/>
            <person name="Cichocki N."/>
            <person name="Veneault-Fourrey C."/>
            <person name="LaButti K."/>
            <person name="Lindquist E.A."/>
            <person name="Lipzen A."/>
            <person name="Lundell T."/>
            <person name="Morin E."/>
            <person name="Murat C."/>
            <person name="Riley R."/>
            <person name="Ohm R."/>
            <person name="Sun H."/>
            <person name="Tunlid A."/>
            <person name="Henrissat B."/>
            <person name="Grigoriev I.V."/>
            <person name="Hibbett D.S."/>
            <person name="Martin F."/>
        </authorList>
    </citation>
    <scope>NUCLEOTIDE SEQUENCE [LARGE SCALE GENOMIC DNA]</scope>
    <source>
        <strain evidence="3">Marx 270</strain>
    </source>
</reference>
<evidence type="ECO:0000313" key="2">
    <source>
        <dbReference type="EMBL" id="KIO06661.1"/>
    </source>
</evidence>
<name>A0A0C3PEJ5_PISTI</name>
<organism evidence="2 3">
    <name type="scientific">Pisolithus tinctorius Marx 270</name>
    <dbReference type="NCBI Taxonomy" id="870435"/>
    <lineage>
        <taxon>Eukaryota</taxon>
        <taxon>Fungi</taxon>
        <taxon>Dikarya</taxon>
        <taxon>Basidiomycota</taxon>
        <taxon>Agaricomycotina</taxon>
        <taxon>Agaricomycetes</taxon>
        <taxon>Agaricomycetidae</taxon>
        <taxon>Boletales</taxon>
        <taxon>Sclerodermatineae</taxon>
        <taxon>Pisolithaceae</taxon>
        <taxon>Pisolithus</taxon>
    </lineage>
</organism>
<keyword evidence="3" id="KW-1185">Reference proteome</keyword>
<feature type="region of interest" description="Disordered" evidence="1">
    <location>
        <begin position="1"/>
        <end position="22"/>
    </location>
</feature>
<dbReference type="Proteomes" id="UP000054217">
    <property type="component" value="Unassembled WGS sequence"/>
</dbReference>
<dbReference type="HOGENOM" id="CLU_3088263_0_0_1"/>
<gene>
    <name evidence="2" type="ORF">M404DRAFT_998788</name>
</gene>
<proteinExistence type="predicted"/>
<protein>
    <submittedName>
        <fullName evidence="2">Uncharacterized protein</fullName>
    </submittedName>
</protein>
<accession>A0A0C3PEJ5</accession>
<dbReference type="AlphaFoldDB" id="A0A0C3PEJ5"/>
<reference evidence="2 3" key="1">
    <citation type="submission" date="2014-04" db="EMBL/GenBank/DDBJ databases">
        <authorList>
            <consortium name="DOE Joint Genome Institute"/>
            <person name="Kuo A."/>
            <person name="Kohler A."/>
            <person name="Costa M.D."/>
            <person name="Nagy L.G."/>
            <person name="Floudas D."/>
            <person name="Copeland A."/>
            <person name="Barry K.W."/>
            <person name="Cichocki N."/>
            <person name="Veneault-Fourrey C."/>
            <person name="LaButti K."/>
            <person name="Lindquist E.A."/>
            <person name="Lipzen A."/>
            <person name="Lundell T."/>
            <person name="Morin E."/>
            <person name="Murat C."/>
            <person name="Sun H."/>
            <person name="Tunlid A."/>
            <person name="Henrissat B."/>
            <person name="Grigoriev I.V."/>
            <person name="Hibbett D.S."/>
            <person name="Martin F."/>
            <person name="Nordberg H.P."/>
            <person name="Cantor M.N."/>
            <person name="Hua S.X."/>
        </authorList>
    </citation>
    <scope>NUCLEOTIDE SEQUENCE [LARGE SCALE GENOMIC DNA]</scope>
    <source>
        <strain evidence="2 3">Marx 270</strain>
    </source>
</reference>
<evidence type="ECO:0000313" key="3">
    <source>
        <dbReference type="Proteomes" id="UP000054217"/>
    </source>
</evidence>
<evidence type="ECO:0000256" key="1">
    <source>
        <dbReference type="SAM" id="MobiDB-lite"/>
    </source>
</evidence>
<dbReference type="InParanoid" id="A0A0C3PEJ5"/>